<evidence type="ECO:0000313" key="2">
    <source>
        <dbReference type="EMBL" id="PIR03316.1"/>
    </source>
</evidence>
<dbReference type="PROSITE" id="PS50990">
    <property type="entry name" value="PEPTIDASE_C39"/>
    <property type="match status" value="1"/>
</dbReference>
<evidence type="ECO:0000313" key="3">
    <source>
        <dbReference type="Proteomes" id="UP000229782"/>
    </source>
</evidence>
<dbReference type="GO" id="GO:0016020">
    <property type="term" value="C:membrane"/>
    <property type="evidence" value="ECO:0007669"/>
    <property type="project" value="InterPro"/>
</dbReference>
<dbReference type="EMBL" id="PCWM01000019">
    <property type="protein sequence ID" value="PIR03316.1"/>
    <property type="molecule type" value="Genomic_DNA"/>
</dbReference>
<dbReference type="GO" id="GO:0008233">
    <property type="term" value="F:peptidase activity"/>
    <property type="evidence" value="ECO:0007669"/>
    <property type="project" value="InterPro"/>
</dbReference>
<dbReference type="GO" id="GO:0006508">
    <property type="term" value="P:proteolysis"/>
    <property type="evidence" value="ECO:0007669"/>
    <property type="project" value="InterPro"/>
</dbReference>
<gene>
    <name evidence="2" type="ORF">COV60_00975</name>
</gene>
<dbReference type="InterPro" id="IPR005074">
    <property type="entry name" value="Peptidase_C39"/>
</dbReference>
<name>A0A2H0N5D9_9BACT</name>
<dbReference type="Proteomes" id="UP000229782">
    <property type="component" value="Unassembled WGS sequence"/>
</dbReference>
<evidence type="ECO:0000259" key="1">
    <source>
        <dbReference type="PROSITE" id="PS50990"/>
    </source>
</evidence>
<dbReference type="GO" id="GO:0005524">
    <property type="term" value="F:ATP binding"/>
    <property type="evidence" value="ECO:0007669"/>
    <property type="project" value="InterPro"/>
</dbReference>
<comment type="caution">
    <text evidence="2">The sequence shown here is derived from an EMBL/GenBank/DDBJ whole genome shotgun (WGS) entry which is preliminary data.</text>
</comment>
<dbReference type="Pfam" id="PF03412">
    <property type="entry name" value="Peptidase_C39"/>
    <property type="match status" value="1"/>
</dbReference>
<reference evidence="2 3" key="1">
    <citation type="submission" date="2017-09" db="EMBL/GenBank/DDBJ databases">
        <title>Depth-based differentiation of microbial function through sediment-hosted aquifers and enrichment of novel symbionts in the deep terrestrial subsurface.</title>
        <authorList>
            <person name="Probst A.J."/>
            <person name="Ladd B."/>
            <person name="Jarett J.K."/>
            <person name="Geller-Mcgrath D.E."/>
            <person name="Sieber C.M."/>
            <person name="Emerson J.B."/>
            <person name="Anantharaman K."/>
            <person name="Thomas B.C."/>
            <person name="Malmstrom R."/>
            <person name="Stieglmeier M."/>
            <person name="Klingl A."/>
            <person name="Woyke T."/>
            <person name="Ryan C.M."/>
            <person name="Banfield J.F."/>
        </authorList>
    </citation>
    <scope>NUCLEOTIDE SEQUENCE [LARGE SCALE GENOMIC DNA]</scope>
    <source>
        <strain evidence="2">CG11_big_fil_rev_8_21_14_0_20_43_7</strain>
    </source>
</reference>
<proteinExistence type="predicted"/>
<protein>
    <recommendedName>
        <fullName evidence="1">Peptidase C39 domain-containing protein</fullName>
    </recommendedName>
</protein>
<dbReference type="AlphaFoldDB" id="A0A2H0N5D9"/>
<feature type="domain" description="Peptidase C39" evidence="1">
    <location>
        <begin position="9"/>
        <end position="139"/>
    </location>
</feature>
<dbReference type="Gene3D" id="3.90.70.10">
    <property type="entry name" value="Cysteine proteinases"/>
    <property type="match status" value="1"/>
</dbReference>
<accession>A0A2H0N5D9</accession>
<organism evidence="2 3">
    <name type="scientific">Candidatus Magasanikbacteria bacterium CG11_big_fil_rev_8_21_14_0_20_43_7</name>
    <dbReference type="NCBI Taxonomy" id="1974654"/>
    <lineage>
        <taxon>Bacteria</taxon>
        <taxon>Candidatus Magasanikiibacteriota</taxon>
    </lineage>
</organism>
<sequence length="151" mass="17593">MTPFPYYPQETMYTCGAAVMRMALEYCGIVKSEAETMTLLGTNKVKGTKNKSFSVLAERFQLNHATIRNGTMADLKLYKRKGFVVIIGYLDHVDHIGHYAVLKKIDATHIYFWDPMFGENHKYKISRFKKMWKGYHKYDGEDGWFFAVKKP</sequence>